<dbReference type="EMBL" id="BMAO01037061">
    <property type="protein sequence ID" value="GFR14991.1"/>
    <property type="molecule type" value="Genomic_DNA"/>
</dbReference>
<reference evidence="1" key="1">
    <citation type="submission" date="2020-07" db="EMBL/GenBank/DDBJ databases">
        <title>Multicomponent nature underlies the extraordinary mechanical properties of spider dragline silk.</title>
        <authorList>
            <person name="Kono N."/>
            <person name="Nakamura H."/>
            <person name="Mori M."/>
            <person name="Yoshida Y."/>
            <person name="Ohtoshi R."/>
            <person name="Malay A.D."/>
            <person name="Moran D.A.P."/>
            <person name="Tomita M."/>
            <person name="Numata K."/>
            <person name="Arakawa K."/>
        </authorList>
    </citation>
    <scope>NUCLEOTIDE SEQUENCE</scope>
</reference>
<dbReference type="Proteomes" id="UP000887116">
    <property type="component" value="Unassembled WGS sequence"/>
</dbReference>
<evidence type="ECO:0000313" key="2">
    <source>
        <dbReference type="Proteomes" id="UP000887116"/>
    </source>
</evidence>
<proteinExistence type="predicted"/>
<accession>A0A8X6JPQ3</accession>
<comment type="caution">
    <text evidence="1">The sequence shown here is derived from an EMBL/GenBank/DDBJ whole genome shotgun (WGS) entry which is preliminary data.</text>
</comment>
<evidence type="ECO:0000313" key="1">
    <source>
        <dbReference type="EMBL" id="GFR14991.1"/>
    </source>
</evidence>
<keyword evidence="2" id="KW-1185">Reference proteome</keyword>
<organism evidence="1 2">
    <name type="scientific">Trichonephila clavata</name>
    <name type="common">Joro spider</name>
    <name type="synonym">Nephila clavata</name>
    <dbReference type="NCBI Taxonomy" id="2740835"/>
    <lineage>
        <taxon>Eukaryota</taxon>
        <taxon>Metazoa</taxon>
        <taxon>Ecdysozoa</taxon>
        <taxon>Arthropoda</taxon>
        <taxon>Chelicerata</taxon>
        <taxon>Arachnida</taxon>
        <taxon>Araneae</taxon>
        <taxon>Araneomorphae</taxon>
        <taxon>Entelegynae</taxon>
        <taxon>Araneoidea</taxon>
        <taxon>Nephilidae</taxon>
        <taxon>Trichonephila</taxon>
    </lineage>
</organism>
<name>A0A8X6JPQ3_TRICU</name>
<protein>
    <submittedName>
        <fullName evidence="1">Uncharacterized protein</fullName>
    </submittedName>
</protein>
<sequence length="79" mass="8897">MEDPCSKNWEIISRGIAGDIRDPQSKFVCCRLAEDIYLQALFVRGFAKVSQCSPETRARLGVLYNTAFARDTQGALNQR</sequence>
<dbReference type="AlphaFoldDB" id="A0A8X6JPQ3"/>
<gene>
    <name evidence="1" type="ORF">TNCT_681691</name>
</gene>